<evidence type="ECO:0000259" key="5">
    <source>
        <dbReference type="Pfam" id="PF08125"/>
    </source>
</evidence>
<dbReference type="PANTHER" id="PTHR43362">
    <property type="entry name" value="MANNITOL DEHYDROGENASE DSF1-RELATED"/>
    <property type="match status" value="1"/>
</dbReference>
<dbReference type="STRING" id="569.A6V27_12580"/>
<protein>
    <submittedName>
        <fullName evidence="6">Fructuronate reductase</fullName>
        <ecNumber evidence="6">1.1.1.57</ecNumber>
    </submittedName>
</protein>
<gene>
    <name evidence="6" type="ORF">BN1044_02108</name>
</gene>
<proteinExistence type="inferred from homology"/>
<dbReference type="InterPro" id="IPR013328">
    <property type="entry name" value="6PGD_dom2"/>
</dbReference>
<dbReference type="SUPFAM" id="SSF48179">
    <property type="entry name" value="6-phosphogluconate dehydrogenase C-terminal domain-like"/>
    <property type="match status" value="1"/>
</dbReference>
<dbReference type="InterPro" id="IPR036291">
    <property type="entry name" value="NAD(P)-bd_dom_sf"/>
</dbReference>
<dbReference type="Gene3D" id="3.40.50.720">
    <property type="entry name" value="NAD(P)-binding Rossmann-like Domain"/>
    <property type="match status" value="1"/>
</dbReference>
<comment type="similarity">
    <text evidence="3">Belongs to the mannitol dehydrogenase family. UxuB subfamily.</text>
</comment>
<evidence type="ECO:0000259" key="4">
    <source>
        <dbReference type="Pfam" id="PF01232"/>
    </source>
</evidence>
<organism evidence="6 7">
    <name type="scientific">Hafnia alvei</name>
    <dbReference type="NCBI Taxonomy" id="569"/>
    <lineage>
        <taxon>Bacteria</taxon>
        <taxon>Pseudomonadati</taxon>
        <taxon>Pseudomonadota</taxon>
        <taxon>Gammaproteobacteria</taxon>
        <taxon>Enterobacterales</taxon>
        <taxon>Hafniaceae</taxon>
        <taxon>Hafnia</taxon>
    </lineage>
</organism>
<dbReference type="Pfam" id="PF08125">
    <property type="entry name" value="Mannitol_dh_C"/>
    <property type="match status" value="1"/>
</dbReference>
<dbReference type="FunFam" id="3.40.50.720:FF:000129">
    <property type="entry name" value="D-mannonate oxidoreductase"/>
    <property type="match status" value="1"/>
</dbReference>
<dbReference type="Gene3D" id="1.10.1040.10">
    <property type="entry name" value="N-(1-d-carboxylethyl)-l-norvaline Dehydrogenase, domain 2"/>
    <property type="match status" value="1"/>
</dbReference>
<dbReference type="Proteomes" id="UP000094844">
    <property type="component" value="Unassembled WGS sequence"/>
</dbReference>
<evidence type="ECO:0000313" key="7">
    <source>
        <dbReference type="Proteomes" id="UP000094844"/>
    </source>
</evidence>
<dbReference type="GO" id="GO:0008866">
    <property type="term" value="F:fructuronate reductase activity"/>
    <property type="evidence" value="ECO:0007669"/>
    <property type="project" value="UniProtKB-EC"/>
</dbReference>
<evidence type="ECO:0000256" key="3">
    <source>
        <dbReference type="ARBA" id="ARBA00061451"/>
    </source>
</evidence>
<dbReference type="EMBL" id="FMIQ01000037">
    <property type="protein sequence ID" value="SCM52624.1"/>
    <property type="molecule type" value="Genomic_DNA"/>
</dbReference>
<dbReference type="OrthoDB" id="271711at2"/>
<dbReference type="RefSeq" id="WP_072308628.1">
    <property type="nucleotide sequence ID" value="NZ_FMIQ01000037.1"/>
</dbReference>
<evidence type="ECO:0000256" key="1">
    <source>
        <dbReference type="ARBA" id="ARBA00023002"/>
    </source>
</evidence>
<dbReference type="InterPro" id="IPR000669">
    <property type="entry name" value="Mannitol_DH"/>
</dbReference>
<keyword evidence="1 6" id="KW-0560">Oxidoreductase</keyword>
<dbReference type="InterPro" id="IPR050988">
    <property type="entry name" value="Mannitol_DH/Oxidoreductase"/>
</dbReference>
<dbReference type="InterPro" id="IPR013118">
    <property type="entry name" value="Mannitol_DH_C"/>
</dbReference>
<dbReference type="AlphaFoldDB" id="A0A1C6Z0T6"/>
<dbReference type="PROSITE" id="PS00974">
    <property type="entry name" value="MANNITOL_DHGENASE"/>
    <property type="match status" value="1"/>
</dbReference>
<dbReference type="GO" id="GO:0019594">
    <property type="term" value="P:mannitol metabolic process"/>
    <property type="evidence" value="ECO:0007669"/>
    <property type="project" value="InterPro"/>
</dbReference>
<dbReference type="SUPFAM" id="SSF51735">
    <property type="entry name" value="NAD(P)-binding Rossmann-fold domains"/>
    <property type="match status" value="1"/>
</dbReference>
<feature type="domain" description="Mannitol dehydrogenase N-terminal" evidence="4">
    <location>
        <begin position="23"/>
        <end position="271"/>
    </location>
</feature>
<accession>A0A1C6Z0T6</accession>
<reference evidence="6 7" key="1">
    <citation type="submission" date="2016-09" db="EMBL/GenBank/DDBJ databases">
        <authorList>
            <person name="Capua I."/>
            <person name="De Benedictis P."/>
            <person name="Joannis T."/>
            <person name="Lombin L.H."/>
            <person name="Cattoli G."/>
        </authorList>
    </citation>
    <scope>NUCLEOTIDE SEQUENCE [LARGE SCALE GENOMIC DNA]</scope>
    <source>
        <strain evidence="6 7">GB001</strain>
    </source>
</reference>
<dbReference type="InterPro" id="IPR023027">
    <property type="entry name" value="Mannitol_DH_CS"/>
</dbReference>
<name>A0A1C6Z0T6_HAFAL</name>
<sequence length="489" mass="54169">MKNDLLHANAIVPNYSREQLKTRIVHLGFGAFQRAHQAVYADQLAADHQSDWGYGEVNLIGGEQQILDLRHQQNLFSVAEMSAQNWQCRVVGIVREALHIQLDGLDRVMDMLCQPDVAIVSLTITEKGYCHYPASGMLNLEHPLIAHDIQHPQQPQSAAGVIVAALAQRRELGLPAFTVMSCDNMPENGHVTHNVICGLAAAQSPELAKWIEQNVTFPSTMVDRIVPAVTAETLDQIALQLGVRDPAGVACEPFRQWVIEDNFVAGRPAWERVGAELVSNVLPYEEMKLRMLNGSHSFLAYLGYLAGYAHINDCMQDENYRHAARALMLNEQAATLSVPNVDLQAYADSLITRYSNTALKHRTWQIAMDGSQKLPQRMLDSVRWHLARGSRFELLALGIAGWMRYVGGIDERGQHIEISDPLRVDIQRCVQNSAEGCERVSALLSLEAIFGADLPQDPAFVQAINAAYAMLLERGAKNSVAHTLKSTAC</sequence>
<feature type="domain" description="Mannitol dehydrogenase C-terminal" evidence="5">
    <location>
        <begin position="280"/>
        <end position="470"/>
    </location>
</feature>
<dbReference type="InterPro" id="IPR013131">
    <property type="entry name" value="Mannitol_DH_N"/>
</dbReference>
<dbReference type="EC" id="1.1.1.57" evidence="6"/>
<dbReference type="InterPro" id="IPR008927">
    <property type="entry name" value="6-PGluconate_DH-like_C_sf"/>
</dbReference>
<dbReference type="PRINTS" id="PR00084">
    <property type="entry name" value="MTLDHDRGNASE"/>
</dbReference>
<dbReference type="NCBIfam" id="NF011611">
    <property type="entry name" value="PRK15037.1"/>
    <property type="match status" value="1"/>
</dbReference>
<keyword evidence="2" id="KW-0520">NAD</keyword>
<evidence type="ECO:0000256" key="2">
    <source>
        <dbReference type="ARBA" id="ARBA00023027"/>
    </source>
</evidence>
<evidence type="ECO:0000313" key="6">
    <source>
        <dbReference type="EMBL" id="SCM52624.1"/>
    </source>
</evidence>
<dbReference type="Pfam" id="PF01232">
    <property type="entry name" value="Mannitol_dh"/>
    <property type="match status" value="1"/>
</dbReference>
<dbReference type="PANTHER" id="PTHR43362:SF4">
    <property type="entry name" value="MANNITOL DEHYDROGENASE"/>
    <property type="match status" value="1"/>
</dbReference>